<dbReference type="RefSeq" id="XP_009156579.1">
    <property type="nucleotide sequence ID" value="XM_009158331.1"/>
</dbReference>
<accession>H6BWW2</accession>
<proteinExistence type="predicted"/>
<evidence type="ECO:0000256" key="1">
    <source>
        <dbReference type="SAM" id="MobiDB-lite"/>
    </source>
</evidence>
<protein>
    <submittedName>
        <fullName evidence="2">Uncharacterized protein</fullName>
    </submittedName>
</protein>
<reference evidence="2" key="1">
    <citation type="submission" date="2011-07" db="EMBL/GenBank/DDBJ databases">
        <title>The Genome Sequence of Exophiala (Wangiella) dermatitidis NIH/UT8656.</title>
        <authorList>
            <consortium name="The Broad Institute Genome Sequencing Platform"/>
            <person name="Cuomo C."/>
            <person name="Wang Z."/>
            <person name="Hunicke-Smith S."/>
            <person name="Szanislo P.J."/>
            <person name="Earl A."/>
            <person name="Young S.K."/>
            <person name="Zeng Q."/>
            <person name="Gargeya S."/>
            <person name="Fitzgerald M."/>
            <person name="Haas B."/>
            <person name="Abouelleil A."/>
            <person name="Alvarado L."/>
            <person name="Arachchi H.M."/>
            <person name="Berlin A."/>
            <person name="Brown A."/>
            <person name="Chapman S.B."/>
            <person name="Chen Z."/>
            <person name="Dunbar C."/>
            <person name="Freedman E."/>
            <person name="Gearin G."/>
            <person name="Gellesch M."/>
            <person name="Goldberg J."/>
            <person name="Griggs A."/>
            <person name="Gujja S."/>
            <person name="Heiman D."/>
            <person name="Howarth C."/>
            <person name="Larson L."/>
            <person name="Lui A."/>
            <person name="MacDonald P.J.P."/>
            <person name="Montmayeur A."/>
            <person name="Murphy C."/>
            <person name="Neiman D."/>
            <person name="Pearson M."/>
            <person name="Priest M."/>
            <person name="Roberts A."/>
            <person name="Saif S."/>
            <person name="Shea T."/>
            <person name="Shenoy N."/>
            <person name="Sisk P."/>
            <person name="Stolte C."/>
            <person name="Sykes S."/>
            <person name="Wortman J."/>
            <person name="Nusbaum C."/>
            <person name="Birren B."/>
        </authorList>
    </citation>
    <scope>NUCLEOTIDE SEQUENCE</scope>
    <source>
        <strain evidence="2">NIH/UT8656</strain>
    </source>
</reference>
<organism evidence="2 3">
    <name type="scientific">Exophiala dermatitidis (strain ATCC 34100 / CBS 525.76 / NIH/UT8656)</name>
    <name type="common">Black yeast</name>
    <name type="synonym">Wangiella dermatitidis</name>
    <dbReference type="NCBI Taxonomy" id="858893"/>
    <lineage>
        <taxon>Eukaryota</taxon>
        <taxon>Fungi</taxon>
        <taxon>Dikarya</taxon>
        <taxon>Ascomycota</taxon>
        <taxon>Pezizomycotina</taxon>
        <taxon>Eurotiomycetes</taxon>
        <taxon>Chaetothyriomycetidae</taxon>
        <taxon>Chaetothyriales</taxon>
        <taxon>Herpotrichiellaceae</taxon>
        <taxon>Exophiala</taxon>
    </lineage>
</organism>
<keyword evidence="3" id="KW-1185">Reference proteome</keyword>
<dbReference type="Proteomes" id="UP000007304">
    <property type="component" value="Unassembled WGS sequence"/>
</dbReference>
<dbReference type="HOGENOM" id="CLU_1959589_0_0_1"/>
<name>H6BWW2_EXODN</name>
<feature type="compositionally biased region" description="Low complexity" evidence="1">
    <location>
        <begin position="9"/>
        <end position="29"/>
    </location>
</feature>
<dbReference type="AlphaFoldDB" id="H6BWW2"/>
<sequence>MGFSSALFAAAQPTPTPAAEPTTTESSSSLRSEDTHDDGHGNATTSPDKSAGAGKYNAYTYIYPWLGPDYTNGNISFETQFQDWEIENPAIALQEMLGERVRVRGRVRGLRRFVGAIFDSRTDRMSKR</sequence>
<dbReference type="InParanoid" id="H6BWW2"/>
<evidence type="ECO:0000313" key="2">
    <source>
        <dbReference type="EMBL" id="EHY56118.1"/>
    </source>
</evidence>
<dbReference type="VEuPathDB" id="FungiDB:HMPREF1120_04216"/>
<feature type="compositionally biased region" description="Basic and acidic residues" evidence="1">
    <location>
        <begin position="31"/>
        <end position="40"/>
    </location>
</feature>
<feature type="region of interest" description="Disordered" evidence="1">
    <location>
        <begin position="1"/>
        <end position="54"/>
    </location>
</feature>
<dbReference type="OrthoDB" id="4114426at2759"/>
<evidence type="ECO:0000313" key="3">
    <source>
        <dbReference type="Proteomes" id="UP000007304"/>
    </source>
</evidence>
<gene>
    <name evidence="2" type="ORF">HMPREF1120_04216</name>
</gene>
<dbReference type="EMBL" id="JH226132">
    <property type="protein sequence ID" value="EHY56118.1"/>
    <property type="molecule type" value="Genomic_DNA"/>
</dbReference>
<dbReference type="GeneID" id="20308855"/>